<proteinExistence type="predicted"/>
<comment type="caution">
    <text evidence="2">The sequence shown here is derived from an EMBL/GenBank/DDBJ whole genome shotgun (WGS) entry which is preliminary data.</text>
</comment>
<evidence type="ECO:0000259" key="1">
    <source>
        <dbReference type="Pfam" id="PF12697"/>
    </source>
</evidence>
<dbReference type="Proteomes" id="UP001596025">
    <property type="component" value="Unassembled WGS sequence"/>
</dbReference>
<keyword evidence="2" id="KW-0378">Hydrolase</keyword>
<dbReference type="RefSeq" id="WP_387988861.1">
    <property type="nucleotide sequence ID" value="NZ_JBHSGR010000012.1"/>
</dbReference>
<organism evidence="2 3">
    <name type="scientific">Geodermatophilus arenarius</name>
    <dbReference type="NCBI Taxonomy" id="1137990"/>
    <lineage>
        <taxon>Bacteria</taxon>
        <taxon>Bacillati</taxon>
        <taxon>Actinomycetota</taxon>
        <taxon>Actinomycetes</taxon>
        <taxon>Geodermatophilales</taxon>
        <taxon>Geodermatophilaceae</taxon>
        <taxon>Geodermatophilus</taxon>
    </lineage>
</organism>
<dbReference type="Pfam" id="PF12697">
    <property type="entry name" value="Abhydrolase_6"/>
    <property type="match status" value="1"/>
</dbReference>
<dbReference type="Gene3D" id="3.40.50.1820">
    <property type="entry name" value="alpha/beta hydrolase"/>
    <property type="match status" value="1"/>
</dbReference>
<name>A0ABV9LJ22_9ACTN</name>
<accession>A0ABV9LJ22</accession>
<dbReference type="EMBL" id="JBHSGR010000012">
    <property type="protein sequence ID" value="MFC4694143.1"/>
    <property type="molecule type" value="Genomic_DNA"/>
</dbReference>
<dbReference type="InterPro" id="IPR029058">
    <property type="entry name" value="AB_hydrolase_fold"/>
</dbReference>
<evidence type="ECO:0000313" key="2">
    <source>
        <dbReference type="EMBL" id="MFC4694143.1"/>
    </source>
</evidence>
<dbReference type="InterPro" id="IPR050471">
    <property type="entry name" value="AB_hydrolase"/>
</dbReference>
<dbReference type="PANTHER" id="PTHR43433:SF10">
    <property type="entry name" value="AB HYDROLASE-1 DOMAIN-CONTAINING PROTEIN"/>
    <property type="match status" value="1"/>
</dbReference>
<gene>
    <name evidence="2" type="ORF">ACFO3M_12170</name>
</gene>
<dbReference type="PANTHER" id="PTHR43433">
    <property type="entry name" value="HYDROLASE, ALPHA/BETA FOLD FAMILY PROTEIN"/>
    <property type="match status" value="1"/>
</dbReference>
<sequence>MVLATVVSTPRPRRPACWAACREPTSRPHVAHAGGGAVTLVRDRAESSRTPSGHRGCQLSTDLLPADRETPLGRMHSRSAGTPRDGVAEVVLVQGIGVSDYLVPALRALGAWTRAHLVELPGFSGSGEPPHELDVAEFGDALVAWLAGAGLDRVVLVGHSGGTQVAARAALHRPAGVRGLVLASPTVDPAFRSLGGVLRAWYRNHRREPPDLDEAHRPERQRAGTRRVLHAVRAHLADRLEDVVPRLAVPVLVLHGADDLLCTAEWARALCRLARDGRFASVPGAHSFVWTHPGAWSGPLRRLAGEVG</sequence>
<dbReference type="GO" id="GO:0016787">
    <property type="term" value="F:hydrolase activity"/>
    <property type="evidence" value="ECO:0007669"/>
    <property type="project" value="UniProtKB-KW"/>
</dbReference>
<dbReference type="SUPFAM" id="SSF53474">
    <property type="entry name" value="alpha/beta-Hydrolases"/>
    <property type="match status" value="1"/>
</dbReference>
<feature type="domain" description="AB hydrolase-1" evidence="1">
    <location>
        <begin position="90"/>
        <end position="294"/>
    </location>
</feature>
<evidence type="ECO:0000313" key="3">
    <source>
        <dbReference type="Proteomes" id="UP001596025"/>
    </source>
</evidence>
<reference evidence="3" key="1">
    <citation type="journal article" date="2019" name="Int. J. Syst. Evol. Microbiol.">
        <title>The Global Catalogue of Microorganisms (GCM) 10K type strain sequencing project: providing services to taxonomists for standard genome sequencing and annotation.</title>
        <authorList>
            <consortium name="The Broad Institute Genomics Platform"/>
            <consortium name="The Broad Institute Genome Sequencing Center for Infectious Disease"/>
            <person name="Wu L."/>
            <person name="Ma J."/>
        </authorList>
    </citation>
    <scope>NUCLEOTIDE SEQUENCE [LARGE SCALE GENOMIC DNA]</scope>
    <source>
        <strain evidence="3">CCUG 62763</strain>
    </source>
</reference>
<dbReference type="InterPro" id="IPR000073">
    <property type="entry name" value="AB_hydrolase_1"/>
</dbReference>
<protein>
    <submittedName>
        <fullName evidence="2">Alpha/beta fold hydrolase</fullName>
    </submittedName>
</protein>
<keyword evidence="3" id="KW-1185">Reference proteome</keyword>